<sequence>MELRALQKMIAPLSRRARLMIGRGIINLVYDGLKAQGVQVSLLSGEVRDLVERFQEYGFTSVPHAGAEAVMVSVGGNRDHGIVIACEDRRYRLKGLSAGEVALYTDEGDKIVLKRGRIVEMTTKNLVINAEEAVTINSPVINASGDFNADGDVADGVRAMSADRTIYNSHTHPETGTTTGVPNQQE</sequence>
<dbReference type="PIRSF" id="PIRSF012337">
    <property type="entry name" value="gp45"/>
    <property type="match status" value="1"/>
</dbReference>
<proteinExistence type="predicted"/>
<dbReference type="InterPro" id="IPR013046">
    <property type="entry name" value="GpV/Gp45"/>
</dbReference>
<accession>A0A445MWH1</accession>
<evidence type="ECO:0000259" key="1">
    <source>
        <dbReference type="Pfam" id="PF06890"/>
    </source>
</evidence>
<feature type="domain" description="Bacteriophage Mu Gp45 N-terminal" evidence="1">
    <location>
        <begin position="23"/>
        <end position="90"/>
    </location>
</feature>
<reference evidence="2" key="1">
    <citation type="submission" date="2018-01" db="EMBL/GenBank/DDBJ databases">
        <authorList>
            <person name="Regsiter A."/>
            <person name="William W."/>
        </authorList>
    </citation>
    <scope>NUCLEOTIDE SEQUENCE</scope>
    <source>
        <strain evidence="2">TRIP AH-1</strain>
    </source>
</reference>
<dbReference type="Pfam" id="PF06890">
    <property type="entry name" value="Phage_Mu_Gp45"/>
    <property type="match status" value="1"/>
</dbReference>
<organism evidence="2">
    <name type="scientific">uncultured Desulfobacterium sp</name>
    <dbReference type="NCBI Taxonomy" id="201089"/>
    <lineage>
        <taxon>Bacteria</taxon>
        <taxon>Pseudomonadati</taxon>
        <taxon>Thermodesulfobacteriota</taxon>
        <taxon>Desulfobacteria</taxon>
        <taxon>Desulfobacterales</taxon>
        <taxon>Desulfobacteriaceae</taxon>
        <taxon>Desulfobacterium</taxon>
        <taxon>environmental samples</taxon>
    </lineage>
</organism>
<evidence type="ECO:0000313" key="2">
    <source>
        <dbReference type="EMBL" id="SPD73836.1"/>
    </source>
</evidence>
<protein>
    <submittedName>
        <fullName evidence="2">Prophage baseplate assembly protein V</fullName>
    </submittedName>
</protein>
<name>A0A445MWH1_9BACT</name>
<dbReference type="AlphaFoldDB" id="A0A445MWH1"/>
<dbReference type="NCBIfam" id="TIGR01644">
    <property type="entry name" value="phage_P2_V"/>
    <property type="match status" value="1"/>
</dbReference>
<gene>
    <name evidence="2" type="ORF">PITCH_A2000005</name>
</gene>
<dbReference type="InterPro" id="IPR053861">
    <property type="entry name" value="Phage_Mu_Gp45_N"/>
</dbReference>
<dbReference type="EMBL" id="OJIN01000114">
    <property type="protein sequence ID" value="SPD73836.1"/>
    <property type="molecule type" value="Genomic_DNA"/>
</dbReference>
<dbReference type="InterPro" id="IPR014462">
    <property type="entry name" value="Phage_Mu_Gp45"/>
</dbReference>